<dbReference type="Pfam" id="PF20187">
    <property type="entry name" value="DUF6550"/>
    <property type="match status" value="1"/>
</dbReference>
<dbReference type="STRING" id="1123404.SAMN02745784_01230"/>
<keyword evidence="2" id="KW-0812">Transmembrane</keyword>
<dbReference type="EMBL" id="FQTY01000004">
    <property type="protein sequence ID" value="SHE60976.1"/>
    <property type="molecule type" value="Genomic_DNA"/>
</dbReference>
<organism evidence="3 4">
    <name type="scientific">Tissierella praeacuta DSM 18095</name>
    <dbReference type="NCBI Taxonomy" id="1123404"/>
    <lineage>
        <taxon>Bacteria</taxon>
        <taxon>Bacillati</taxon>
        <taxon>Bacillota</taxon>
        <taxon>Tissierellia</taxon>
        <taxon>Tissierellales</taxon>
        <taxon>Tissierellaceae</taxon>
        <taxon>Tissierella</taxon>
    </lineage>
</organism>
<dbReference type="InterPro" id="IPR046680">
    <property type="entry name" value="DUF6550"/>
</dbReference>
<protein>
    <submittedName>
        <fullName evidence="3">Uncharacterized protein</fullName>
    </submittedName>
</protein>
<sequence length="204" mass="22809">MKNISEKTKKWLLVTGGLVICVMLILMISSQFRKEPIEDTLPNQNIEVDDVTIEKPKDTEKAEKEEVTNDEDKTNNEKEDEIIVSPIKTPDTQSTNKNGVDKGTEQTIQKNAEKPKEPTKEQLTDPTQKPNGEKVTEPPVNVDHEKVEKPEELPKQKDEPKGGDVNNKGQTYLPGFGWIENSGENQGTEVDGDGDINKQIGDMN</sequence>
<feature type="transmembrane region" description="Helical" evidence="2">
    <location>
        <begin position="12"/>
        <end position="32"/>
    </location>
</feature>
<proteinExistence type="predicted"/>
<dbReference type="RefSeq" id="WP_072974347.1">
    <property type="nucleotide sequence ID" value="NZ_FQTY01000004.1"/>
</dbReference>
<feature type="compositionally biased region" description="Basic and acidic residues" evidence="1">
    <location>
        <begin position="52"/>
        <end position="77"/>
    </location>
</feature>
<evidence type="ECO:0000256" key="1">
    <source>
        <dbReference type="SAM" id="MobiDB-lite"/>
    </source>
</evidence>
<dbReference type="AlphaFoldDB" id="A0A1M4UW57"/>
<evidence type="ECO:0000313" key="4">
    <source>
        <dbReference type="Proteomes" id="UP000184114"/>
    </source>
</evidence>
<accession>A0A1M4UW57</accession>
<feature type="compositionally biased region" description="Basic and acidic residues" evidence="1">
    <location>
        <begin position="111"/>
        <end position="123"/>
    </location>
</feature>
<keyword evidence="2" id="KW-1133">Transmembrane helix</keyword>
<keyword evidence="2" id="KW-0472">Membrane</keyword>
<dbReference type="Proteomes" id="UP000184114">
    <property type="component" value="Unassembled WGS sequence"/>
</dbReference>
<reference evidence="4" key="1">
    <citation type="submission" date="2016-11" db="EMBL/GenBank/DDBJ databases">
        <authorList>
            <person name="Varghese N."/>
            <person name="Submissions S."/>
        </authorList>
    </citation>
    <scope>NUCLEOTIDE SEQUENCE [LARGE SCALE GENOMIC DNA]</scope>
    <source>
        <strain evidence="4">DSM 18095</strain>
    </source>
</reference>
<name>A0A1M4UW57_9FIRM</name>
<dbReference type="GeneID" id="90995599"/>
<feature type="compositionally biased region" description="Basic and acidic residues" evidence="1">
    <location>
        <begin position="131"/>
        <end position="162"/>
    </location>
</feature>
<evidence type="ECO:0000256" key="2">
    <source>
        <dbReference type="SAM" id="Phobius"/>
    </source>
</evidence>
<feature type="region of interest" description="Disordered" evidence="1">
    <location>
        <begin position="48"/>
        <end position="204"/>
    </location>
</feature>
<gene>
    <name evidence="3" type="ORF">SAMN02745784_01230</name>
</gene>
<evidence type="ECO:0000313" key="3">
    <source>
        <dbReference type="EMBL" id="SHE60976.1"/>
    </source>
</evidence>
<keyword evidence="4" id="KW-1185">Reference proteome</keyword>